<keyword evidence="2" id="KW-0560">Oxidoreductase</keyword>
<keyword evidence="6" id="KW-1185">Reference proteome</keyword>
<dbReference type="OrthoDB" id="3509362at2759"/>
<dbReference type="Gene3D" id="3.90.180.10">
    <property type="entry name" value="Medium-chain alcohol dehydrogenases, catalytic domain"/>
    <property type="match status" value="1"/>
</dbReference>
<gene>
    <name evidence="5" type="ORF">PV08_10047</name>
</gene>
<dbReference type="AlphaFoldDB" id="A0A0D2AVJ2"/>
<feature type="domain" description="Alcohol dehydrogenase-like N-terminal" evidence="4">
    <location>
        <begin position="28"/>
        <end position="114"/>
    </location>
</feature>
<dbReference type="GO" id="GO:0016651">
    <property type="term" value="F:oxidoreductase activity, acting on NAD(P)H"/>
    <property type="evidence" value="ECO:0007669"/>
    <property type="project" value="InterPro"/>
</dbReference>
<comment type="similarity">
    <text evidence="1">Belongs to the zinc-containing alcohol dehydrogenase family.</text>
</comment>
<evidence type="ECO:0000256" key="2">
    <source>
        <dbReference type="ARBA" id="ARBA00023002"/>
    </source>
</evidence>
<dbReference type="PANTHER" id="PTHR45348:SF2">
    <property type="entry name" value="ZINC-TYPE ALCOHOL DEHYDROGENASE-LIKE PROTEIN C2E1P3.01"/>
    <property type="match status" value="1"/>
</dbReference>
<dbReference type="Proteomes" id="UP000053328">
    <property type="component" value="Unassembled WGS sequence"/>
</dbReference>
<evidence type="ECO:0000256" key="1">
    <source>
        <dbReference type="ARBA" id="ARBA00008072"/>
    </source>
</evidence>
<dbReference type="HOGENOM" id="CLU_1245380_0_0_1"/>
<organism evidence="5 6">
    <name type="scientific">Exophiala spinifera</name>
    <dbReference type="NCBI Taxonomy" id="91928"/>
    <lineage>
        <taxon>Eukaryota</taxon>
        <taxon>Fungi</taxon>
        <taxon>Dikarya</taxon>
        <taxon>Ascomycota</taxon>
        <taxon>Pezizomycotina</taxon>
        <taxon>Eurotiomycetes</taxon>
        <taxon>Chaetothyriomycetidae</taxon>
        <taxon>Chaetothyriales</taxon>
        <taxon>Herpotrichiellaceae</taxon>
        <taxon>Exophiala</taxon>
    </lineage>
</organism>
<feature type="region of interest" description="Disordered" evidence="3">
    <location>
        <begin position="1"/>
        <end position="26"/>
    </location>
</feature>
<dbReference type="VEuPathDB" id="FungiDB:PV08_10047"/>
<proteinExistence type="inferred from homology"/>
<reference evidence="5 6" key="1">
    <citation type="submission" date="2015-01" db="EMBL/GenBank/DDBJ databases">
        <title>The Genome Sequence of Exophiala spinifera CBS89968.</title>
        <authorList>
            <consortium name="The Broad Institute Genomics Platform"/>
            <person name="Cuomo C."/>
            <person name="de Hoog S."/>
            <person name="Gorbushina A."/>
            <person name="Stielow B."/>
            <person name="Teixiera M."/>
            <person name="Abouelleil A."/>
            <person name="Chapman S.B."/>
            <person name="Priest M."/>
            <person name="Young S.K."/>
            <person name="Wortman J."/>
            <person name="Nusbaum C."/>
            <person name="Birren B."/>
        </authorList>
    </citation>
    <scope>NUCLEOTIDE SEQUENCE [LARGE SCALE GENOMIC DNA]</scope>
    <source>
        <strain evidence="5 6">CBS 89968</strain>
    </source>
</reference>
<dbReference type="Pfam" id="PF08240">
    <property type="entry name" value="ADH_N"/>
    <property type="match status" value="1"/>
</dbReference>
<protein>
    <recommendedName>
        <fullName evidence="4">Alcohol dehydrogenase-like N-terminal domain-containing protein</fullName>
    </recommendedName>
</protein>
<evidence type="ECO:0000313" key="6">
    <source>
        <dbReference type="Proteomes" id="UP000053328"/>
    </source>
</evidence>
<dbReference type="PANTHER" id="PTHR45348">
    <property type="entry name" value="HYPOTHETICAL OXIDOREDUCTASE (EUROFUNG)"/>
    <property type="match status" value="1"/>
</dbReference>
<name>A0A0D2AVJ2_9EURO</name>
<evidence type="ECO:0000256" key="3">
    <source>
        <dbReference type="SAM" id="MobiDB-lite"/>
    </source>
</evidence>
<dbReference type="InterPro" id="IPR047122">
    <property type="entry name" value="Trans-enoyl_RdTase-like"/>
</dbReference>
<accession>A0A0D2AVJ2</accession>
<evidence type="ECO:0000259" key="4">
    <source>
        <dbReference type="Pfam" id="PF08240"/>
    </source>
</evidence>
<dbReference type="InterPro" id="IPR013154">
    <property type="entry name" value="ADH-like_N"/>
</dbReference>
<evidence type="ECO:0000313" key="5">
    <source>
        <dbReference type="EMBL" id="KIW10748.1"/>
    </source>
</evidence>
<sequence>MENKAVWLAGPGKPPRISSAPTPKPGPGDLLVKGVAVQLGEWKIQAGLTSATLTYPTMIGLLLSVIVEKIGSGVSRFAPGDHVASNSTGVLRKDARFGAYQRFALVRQEMTAKISRRSFDEAASLPTAGGGGRILFATGARPEMQFPPGVSGFFKRFIDDYLDPNNKDFVQWVWWDYFEVAFTDGRIKSLPLEVKQGLAQVNEVWDLLRREQPGGKRLILVP</sequence>
<dbReference type="InterPro" id="IPR011032">
    <property type="entry name" value="GroES-like_sf"/>
</dbReference>
<dbReference type="EMBL" id="KN847499">
    <property type="protein sequence ID" value="KIW10748.1"/>
    <property type="molecule type" value="Genomic_DNA"/>
</dbReference>
<dbReference type="GeneID" id="27337130"/>
<dbReference type="RefSeq" id="XP_016230964.1">
    <property type="nucleotide sequence ID" value="XM_016384362.1"/>
</dbReference>
<dbReference type="SUPFAM" id="SSF50129">
    <property type="entry name" value="GroES-like"/>
    <property type="match status" value="1"/>
</dbReference>
<dbReference type="STRING" id="91928.A0A0D2AVJ2"/>